<keyword evidence="1" id="KW-0812">Transmembrane</keyword>
<accession>A0AAD9IYF8</accession>
<keyword evidence="3" id="KW-1185">Reference proteome</keyword>
<protein>
    <submittedName>
        <fullName evidence="2">Uncharacterized protein</fullName>
    </submittedName>
</protein>
<proteinExistence type="predicted"/>
<dbReference type="AlphaFoldDB" id="A0AAD9IYF8"/>
<dbReference type="Proteomes" id="UP001208570">
    <property type="component" value="Unassembled WGS sequence"/>
</dbReference>
<dbReference type="InterPro" id="IPR036188">
    <property type="entry name" value="FAD/NAD-bd_sf"/>
</dbReference>
<keyword evidence="1" id="KW-0472">Membrane</keyword>
<sequence length="511" mass="56787">MLRIRLISGSSDEVLTRCRLVTIILKKQHAGNGPPTPVGANDTSLVQVCHLIGLIQPPNINGYNQTDADTALVSLGGSRYANCSTTKTTLGEVTMEPSADNTTDCICRRPDPSFTPVTSDIIQVAFVTVLVSVCFIVTKSAYDEVRKVMSRVTLIIIGGGPIGLVSLFVAARCGYVSNVILYEEKSRSKLLSNNYQIALDTSSVQFLKTLRIDFDNIEGCWDRGTFYTKTGVFLEYLLSSIPRLEVPLDLRLDTKFTKESLTELELIFGRLVAVVCEGATGRASCLLGLSDEFVSHSCHSYGAVAILERQDQRSVPAPEIRVHNLNFHFSDLYNDVNRDLVPQGFHLKIFGTLRHRCMSLTAPRSESKTVKMLKVVLDHSVMRSVFLACYNKYKSEGENVISEVDSVRWLKFSPRLFEVKLAHRLESAAYVEDANIFVITEGDAAHRLNFHTGLDINLGIKGLTSLARFLQMAASADTERTILQALKYKHNHSKILTQEYLKSGLKNSMYT</sequence>
<evidence type="ECO:0000313" key="3">
    <source>
        <dbReference type="Proteomes" id="UP001208570"/>
    </source>
</evidence>
<dbReference type="EMBL" id="JAODUP010000934">
    <property type="protein sequence ID" value="KAK2142605.1"/>
    <property type="molecule type" value="Genomic_DNA"/>
</dbReference>
<dbReference type="SUPFAM" id="SSF51905">
    <property type="entry name" value="FAD/NAD(P)-binding domain"/>
    <property type="match status" value="1"/>
</dbReference>
<evidence type="ECO:0000256" key="1">
    <source>
        <dbReference type="SAM" id="Phobius"/>
    </source>
</evidence>
<feature type="transmembrane region" description="Helical" evidence="1">
    <location>
        <begin position="121"/>
        <end position="142"/>
    </location>
</feature>
<evidence type="ECO:0000313" key="2">
    <source>
        <dbReference type="EMBL" id="KAK2142605.1"/>
    </source>
</evidence>
<comment type="caution">
    <text evidence="2">The sequence shown here is derived from an EMBL/GenBank/DDBJ whole genome shotgun (WGS) entry which is preliminary data.</text>
</comment>
<gene>
    <name evidence="2" type="ORF">LSH36_934g01018</name>
</gene>
<feature type="transmembrane region" description="Helical" evidence="1">
    <location>
        <begin position="154"/>
        <end position="171"/>
    </location>
</feature>
<reference evidence="2" key="1">
    <citation type="journal article" date="2023" name="Mol. Biol. Evol.">
        <title>Third-Generation Sequencing Reveals the Adaptive Role of the Epigenome in Three Deep-Sea Polychaetes.</title>
        <authorList>
            <person name="Perez M."/>
            <person name="Aroh O."/>
            <person name="Sun Y."/>
            <person name="Lan Y."/>
            <person name="Juniper S.K."/>
            <person name="Young C.R."/>
            <person name="Angers B."/>
            <person name="Qian P.Y."/>
        </authorList>
    </citation>
    <scope>NUCLEOTIDE SEQUENCE</scope>
    <source>
        <strain evidence="2">P08H-3</strain>
    </source>
</reference>
<organism evidence="2 3">
    <name type="scientific">Paralvinella palmiformis</name>
    <dbReference type="NCBI Taxonomy" id="53620"/>
    <lineage>
        <taxon>Eukaryota</taxon>
        <taxon>Metazoa</taxon>
        <taxon>Spiralia</taxon>
        <taxon>Lophotrochozoa</taxon>
        <taxon>Annelida</taxon>
        <taxon>Polychaeta</taxon>
        <taxon>Sedentaria</taxon>
        <taxon>Canalipalpata</taxon>
        <taxon>Terebellida</taxon>
        <taxon>Terebelliformia</taxon>
        <taxon>Alvinellidae</taxon>
        <taxon>Paralvinella</taxon>
    </lineage>
</organism>
<keyword evidence="1" id="KW-1133">Transmembrane helix</keyword>
<name>A0AAD9IYF8_9ANNE</name>